<dbReference type="EMBL" id="BMIN01000009">
    <property type="protein sequence ID" value="GGD15296.1"/>
    <property type="molecule type" value="Genomic_DNA"/>
</dbReference>
<protein>
    <recommendedName>
        <fullName evidence="4">Lipoprotein</fullName>
    </recommendedName>
</protein>
<dbReference type="RefSeq" id="WP_188653990.1">
    <property type="nucleotide sequence ID" value="NZ_BMIN01000009.1"/>
</dbReference>
<feature type="chain" id="PRO_5045118233" description="Lipoprotein" evidence="1">
    <location>
        <begin position="18"/>
        <end position="68"/>
    </location>
</feature>
<evidence type="ECO:0000313" key="2">
    <source>
        <dbReference type="EMBL" id="GGD15296.1"/>
    </source>
</evidence>
<dbReference type="PROSITE" id="PS51257">
    <property type="entry name" value="PROKAR_LIPOPROTEIN"/>
    <property type="match status" value="1"/>
</dbReference>
<comment type="caution">
    <text evidence="2">The sequence shown here is derived from an EMBL/GenBank/DDBJ whole genome shotgun (WGS) entry which is preliminary data.</text>
</comment>
<gene>
    <name evidence="2" type="ORF">GCM10011389_23750</name>
</gene>
<name>A0ABQ1Q775_9BACI</name>
<accession>A0ABQ1Q775</accession>
<sequence>MKKCWLLILLITLITLAACSSTETYTYWTEETDEQIQRLNEANIRYEIRNGEIWVGEGDMDKVVACCS</sequence>
<evidence type="ECO:0000256" key="1">
    <source>
        <dbReference type="SAM" id="SignalP"/>
    </source>
</evidence>
<keyword evidence="3" id="KW-1185">Reference proteome</keyword>
<evidence type="ECO:0000313" key="3">
    <source>
        <dbReference type="Proteomes" id="UP000642571"/>
    </source>
</evidence>
<keyword evidence="1" id="KW-0732">Signal</keyword>
<evidence type="ECO:0008006" key="4">
    <source>
        <dbReference type="Google" id="ProtNLM"/>
    </source>
</evidence>
<organism evidence="2 3">
    <name type="scientific">Pontibacillus salipaludis</name>
    <dbReference type="NCBI Taxonomy" id="1697394"/>
    <lineage>
        <taxon>Bacteria</taxon>
        <taxon>Bacillati</taxon>
        <taxon>Bacillota</taxon>
        <taxon>Bacilli</taxon>
        <taxon>Bacillales</taxon>
        <taxon>Bacillaceae</taxon>
        <taxon>Pontibacillus</taxon>
    </lineage>
</organism>
<reference evidence="3" key="1">
    <citation type="journal article" date="2019" name="Int. J. Syst. Evol. Microbiol.">
        <title>The Global Catalogue of Microorganisms (GCM) 10K type strain sequencing project: providing services to taxonomists for standard genome sequencing and annotation.</title>
        <authorList>
            <consortium name="The Broad Institute Genomics Platform"/>
            <consortium name="The Broad Institute Genome Sequencing Center for Infectious Disease"/>
            <person name="Wu L."/>
            <person name="Ma J."/>
        </authorList>
    </citation>
    <scope>NUCLEOTIDE SEQUENCE [LARGE SCALE GENOMIC DNA]</scope>
    <source>
        <strain evidence="3">CGMCC 1.15353</strain>
    </source>
</reference>
<dbReference type="Proteomes" id="UP000642571">
    <property type="component" value="Unassembled WGS sequence"/>
</dbReference>
<proteinExistence type="predicted"/>
<feature type="signal peptide" evidence="1">
    <location>
        <begin position="1"/>
        <end position="17"/>
    </location>
</feature>